<sequence>MKRRQFIQNAGILGAGAMVSNWAFGGISLANDFPVVRTPLEKRHFNSAAIEAAITEFKAKSKNKELGWLFENCFPNTLDTTVDFEMINGKPDTYVITGDIDAMWLRDSSAQVWPYLSFCKKDEKLQQLIAGVINRQCKFIIKDPYANAFYKDENKVSEWKETDITDMKPGVHERKWEIDSLCYAIRLSHGYYKATGDKTPFDEHWLTAMKLIVKTFKEQQRFNGQGPYSFQRKTAWATDGVPMGGYGYPAKPNGLICSMFRPSDDATIYPYLIPSNCFAVVSLWKLAKMAEEIFSDKAFANECNALAAQVEAAIFQHAVYNHPKFGKILAYEVDGYSSLNLMDDANIPCLLSLPYLLGEDMARFNKGQAAPIIANTRKFVLSEYNPFFFKGKVAEGTGGPHIGLDMIWPMSIVMRGLTSNNDAEIKNCIDTLVKTHGGKGFMHESFHKDNPEKFTRSWFAWANTIFGEFVWKVYKEKPHLI</sequence>
<gene>
    <name evidence="1" type="ORF">KTO63_00820</name>
</gene>
<dbReference type="SMART" id="SM01149">
    <property type="entry name" value="DUF1237"/>
    <property type="match status" value="1"/>
</dbReference>
<evidence type="ECO:0000313" key="2">
    <source>
        <dbReference type="Proteomes" id="UP000812270"/>
    </source>
</evidence>
<protein>
    <submittedName>
        <fullName evidence="1">Glycoside hydrolase family 125 protein</fullName>
    </submittedName>
</protein>
<keyword evidence="2" id="KW-1185">Reference proteome</keyword>
<proteinExistence type="predicted"/>
<accession>A0A9E2W2Z9</accession>
<comment type="caution">
    <text evidence="1">The sequence shown here is derived from an EMBL/GenBank/DDBJ whole genome shotgun (WGS) entry which is preliminary data.</text>
</comment>
<dbReference type="EMBL" id="JAHSPG010000001">
    <property type="protein sequence ID" value="MBV4355668.1"/>
    <property type="molecule type" value="Genomic_DNA"/>
</dbReference>
<dbReference type="Pfam" id="PF06824">
    <property type="entry name" value="Glyco_hydro_125"/>
    <property type="match status" value="1"/>
</dbReference>
<dbReference type="AlphaFoldDB" id="A0A9E2W2Z9"/>
<evidence type="ECO:0000313" key="1">
    <source>
        <dbReference type="EMBL" id="MBV4355668.1"/>
    </source>
</evidence>
<dbReference type="RefSeq" id="WP_217789217.1">
    <property type="nucleotide sequence ID" value="NZ_JAHSPG010000001.1"/>
</dbReference>
<dbReference type="InterPro" id="IPR008313">
    <property type="entry name" value="GH125"/>
</dbReference>
<dbReference type="PANTHER" id="PTHR31047">
    <property type="entry name" value="MEIOTICALLY UP-REGULATED GENE 157 PROTEIN"/>
    <property type="match status" value="1"/>
</dbReference>
<keyword evidence="1" id="KW-0378">Hydrolase</keyword>
<dbReference type="GO" id="GO:0016787">
    <property type="term" value="F:hydrolase activity"/>
    <property type="evidence" value="ECO:0007669"/>
    <property type="project" value="UniProtKB-KW"/>
</dbReference>
<name>A0A9E2W2Z9_9BACT</name>
<dbReference type="PANTHER" id="PTHR31047:SF0">
    <property type="entry name" value="MEIOTICALLY UP-REGULATED GENE 157 PROTEIN"/>
    <property type="match status" value="1"/>
</dbReference>
<reference evidence="1" key="1">
    <citation type="submission" date="2021-06" db="EMBL/GenBank/DDBJ databases">
        <authorList>
            <person name="Huq M.A."/>
        </authorList>
    </citation>
    <scope>NUCLEOTIDE SEQUENCE</scope>
    <source>
        <strain evidence="1">MAH-26</strain>
    </source>
</reference>
<dbReference type="Proteomes" id="UP000812270">
    <property type="component" value="Unassembled WGS sequence"/>
</dbReference>
<dbReference type="PIRSF" id="PIRSF028846">
    <property type="entry name" value="UCP028846"/>
    <property type="match status" value="1"/>
</dbReference>
<organism evidence="1 2">
    <name type="scientific">Pinibacter aurantiacus</name>
    <dbReference type="NCBI Taxonomy" id="2851599"/>
    <lineage>
        <taxon>Bacteria</taxon>
        <taxon>Pseudomonadati</taxon>
        <taxon>Bacteroidota</taxon>
        <taxon>Chitinophagia</taxon>
        <taxon>Chitinophagales</taxon>
        <taxon>Chitinophagaceae</taxon>
        <taxon>Pinibacter</taxon>
    </lineage>
</organism>